<evidence type="ECO:0000313" key="1">
    <source>
        <dbReference type="EMBL" id="AXC15653.1"/>
    </source>
</evidence>
<dbReference type="KEGG" id="abas:ACPOL_6423"/>
<proteinExistence type="predicted"/>
<sequence>MPETEMKPDACMLDAAVVAPPTGLQPNSATRVAERVTAANTRLDVSFIACQLSAPGAGLKNMMLLKRDV</sequence>
<evidence type="ECO:0000313" key="2">
    <source>
        <dbReference type="Proteomes" id="UP000253606"/>
    </source>
</evidence>
<dbReference type="EMBL" id="CP030840">
    <property type="protein sequence ID" value="AXC15653.1"/>
    <property type="molecule type" value="Genomic_DNA"/>
</dbReference>
<dbReference type="Proteomes" id="UP000253606">
    <property type="component" value="Chromosome"/>
</dbReference>
<keyword evidence="2" id="KW-1185">Reference proteome</keyword>
<dbReference type="AlphaFoldDB" id="A0A2Z5G8S4"/>
<organism evidence="1 2">
    <name type="scientific">Acidisarcina polymorpha</name>
    <dbReference type="NCBI Taxonomy" id="2211140"/>
    <lineage>
        <taxon>Bacteria</taxon>
        <taxon>Pseudomonadati</taxon>
        <taxon>Acidobacteriota</taxon>
        <taxon>Terriglobia</taxon>
        <taxon>Terriglobales</taxon>
        <taxon>Acidobacteriaceae</taxon>
        <taxon>Acidisarcina</taxon>
    </lineage>
</organism>
<protein>
    <submittedName>
        <fullName evidence="1">Uncharacterized protein</fullName>
    </submittedName>
</protein>
<reference evidence="1 2" key="1">
    <citation type="journal article" date="2018" name="Front. Microbiol.">
        <title>Hydrolytic Capabilities as a Key to Environmental Success: Chitinolytic and Cellulolytic Acidobacteria From Acidic Sub-arctic Soils and Boreal Peatlands.</title>
        <authorList>
            <person name="Belova S.E."/>
            <person name="Ravin N.V."/>
            <person name="Pankratov T.A."/>
            <person name="Rakitin A.L."/>
            <person name="Ivanova A.A."/>
            <person name="Beletsky A.V."/>
            <person name="Mardanov A.V."/>
            <person name="Sinninghe Damste J.S."/>
            <person name="Dedysh S.N."/>
        </authorList>
    </citation>
    <scope>NUCLEOTIDE SEQUENCE [LARGE SCALE GENOMIC DNA]</scope>
    <source>
        <strain evidence="1 2">SBC82</strain>
    </source>
</reference>
<name>A0A2Z5G8S4_9BACT</name>
<accession>A0A2Z5G8S4</accession>
<gene>
    <name evidence="1" type="ORF">ACPOL_6423</name>
</gene>